<dbReference type="EMBL" id="JAGFNK010000216">
    <property type="protein sequence ID" value="KAI9457890.1"/>
    <property type="molecule type" value="Genomic_DNA"/>
</dbReference>
<evidence type="ECO:0000313" key="1">
    <source>
        <dbReference type="EMBL" id="KAI9457890.1"/>
    </source>
</evidence>
<protein>
    <submittedName>
        <fullName evidence="1">Uncharacterized protein</fullName>
    </submittedName>
</protein>
<organism evidence="1 2">
    <name type="scientific">Russula earlei</name>
    <dbReference type="NCBI Taxonomy" id="71964"/>
    <lineage>
        <taxon>Eukaryota</taxon>
        <taxon>Fungi</taxon>
        <taxon>Dikarya</taxon>
        <taxon>Basidiomycota</taxon>
        <taxon>Agaricomycotina</taxon>
        <taxon>Agaricomycetes</taxon>
        <taxon>Russulales</taxon>
        <taxon>Russulaceae</taxon>
        <taxon>Russula</taxon>
    </lineage>
</organism>
<gene>
    <name evidence="1" type="ORF">F5148DRAFT_339228</name>
</gene>
<reference evidence="1" key="1">
    <citation type="submission" date="2021-03" db="EMBL/GenBank/DDBJ databases">
        <title>Evolutionary priming and transition to the ectomycorrhizal habit in an iconic lineage of mushroom-forming fungi: is preadaptation a requirement?</title>
        <authorList>
            <consortium name="DOE Joint Genome Institute"/>
            <person name="Looney B.P."/>
            <person name="Miyauchi S."/>
            <person name="Morin E."/>
            <person name="Drula E."/>
            <person name="Courty P.E."/>
            <person name="Chicoki N."/>
            <person name="Fauchery L."/>
            <person name="Kohler A."/>
            <person name="Kuo A."/>
            <person name="LaButti K."/>
            <person name="Pangilinan J."/>
            <person name="Lipzen A."/>
            <person name="Riley R."/>
            <person name="Andreopoulos W."/>
            <person name="He G."/>
            <person name="Johnson J."/>
            <person name="Barry K.W."/>
            <person name="Grigoriev I.V."/>
            <person name="Nagy L."/>
            <person name="Hibbett D."/>
            <person name="Henrissat B."/>
            <person name="Matheny P.B."/>
            <person name="Labbe J."/>
            <person name="Martin A.F."/>
        </authorList>
    </citation>
    <scope>NUCLEOTIDE SEQUENCE</scope>
    <source>
        <strain evidence="1">BPL698</strain>
    </source>
</reference>
<evidence type="ECO:0000313" key="2">
    <source>
        <dbReference type="Proteomes" id="UP001207468"/>
    </source>
</evidence>
<sequence length="252" mass="27733">MASTAASSATFQSILDAAFDSYANQTGIDLTKHPTADELQRCNSLGDILRLLLEKEAAFKDHRDKYRKLIDSLRPVVQVIHALSGILGEAAGLVPFQPTKAIFVSIDILLSAAIGVSSSYDALSDLFDCVSNFLNRLNIYTKIPLSPMISDLIVRIMVEVLSVFALATKQINQGRFKKFAKKLLGENDVEAILQRLDRLTQEEARMNVAHTLEVVHGLFNNLTLFMRDNDASTDGILQALCMSSPHGISNRP</sequence>
<proteinExistence type="predicted"/>
<comment type="caution">
    <text evidence="1">The sequence shown here is derived from an EMBL/GenBank/DDBJ whole genome shotgun (WGS) entry which is preliminary data.</text>
</comment>
<name>A0ACC0U1E5_9AGAM</name>
<keyword evidence="2" id="KW-1185">Reference proteome</keyword>
<accession>A0ACC0U1E5</accession>
<dbReference type="Proteomes" id="UP001207468">
    <property type="component" value="Unassembled WGS sequence"/>
</dbReference>